<proteinExistence type="predicted"/>
<dbReference type="InterPro" id="IPR037126">
    <property type="entry name" value="PdaC/RsiV-like_sf"/>
</dbReference>
<evidence type="ECO:0008006" key="3">
    <source>
        <dbReference type="Google" id="ProtNLM"/>
    </source>
</evidence>
<organism evidence="1 2">
    <name type="scientific">Dokdonia pacifica</name>
    <dbReference type="NCBI Taxonomy" id="1627892"/>
    <lineage>
        <taxon>Bacteria</taxon>
        <taxon>Pseudomonadati</taxon>
        <taxon>Bacteroidota</taxon>
        <taxon>Flavobacteriia</taxon>
        <taxon>Flavobacteriales</taxon>
        <taxon>Flavobacteriaceae</taxon>
        <taxon>Dokdonia</taxon>
    </lineage>
</organism>
<dbReference type="Gene3D" id="3.90.640.20">
    <property type="entry name" value="Heat-shock cognate protein, ATPase"/>
    <property type="match status" value="1"/>
</dbReference>
<dbReference type="OrthoDB" id="1137644at2"/>
<name>A0A239BH11_9FLAO</name>
<keyword evidence="2" id="KW-1185">Reference proteome</keyword>
<protein>
    <recommendedName>
        <fullName evidence="3">DUF3298 domain-containing protein</fullName>
    </recommendedName>
</protein>
<accession>A0A239BH11</accession>
<dbReference type="Proteomes" id="UP000198379">
    <property type="component" value="Unassembled WGS sequence"/>
</dbReference>
<dbReference type="PROSITE" id="PS51257">
    <property type="entry name" value="PROKAR_LIPOPROTEIN"/>
    <property type="match status" value="1"/>
</dbReference>
<dbReference type="EMBL" id="FZNY01000006">
    <property type="protein sequence ID" value="SNS07240.1"/>
    <property type="molecule type" value="Genomic_DNA"/>
</dbReference>
<evidence type="ECO:0000313" key="2">
    <source>
        <dbReference type="Proteomes" id="UP000198379"/>
    </source>
</evidence>
<dbReference type="AlphaFoldDB" id="A0A239BH11"/>
<sequence length="291" mass="34331">MKPTLIVLGILISIFSCKNNDKEIEQSSFEIEIEEVVDTAFNETLDKDILENQVSKQSIKKAQLVRQEDEKDALQELVTSKKIYQEDDAYILDYTYPYLNENIDAGYIAFNSYLKESYLNVERTINEILEDKELLCDTLKIDRFREKRIIDYKLHSTANNLISILLYKENFYSGMRHSAYTFDCLNYNTETHSFIYFNDFFIPKAEDKLFTIINETITNDIESGDMYYDCWQLTEMDFRAYKNNFVVNGDFIEFYFDDCVICPSYTGTYGIKLPVPKILHLIKQYQQPLLL</sequence>
<dbReference type="RefSeq" id="WP_089372786.1">
    <property type="nucleotide sequence ID" value="NZ_BMEP01000005.1"/>
</dbReference>
<reference evidence="1 2" key="1">
    <citation type="submission" date="2017-06" db="EMBL/GenBank/DDBJ databases">
        <authorList>
            <person name="Kim H.J."/>
            <person name="Triplett B.A."/>
        </authorList>
    </citation>
    <scope>NUCLEOTIDE SEQUENCE [LARGE SCALE GENOMIC DNA]</scope>
    <source>
        <strain evidence="1 2">DSM 25597</strain>
    </source>
</reference>
<evidence type="ECO:0000313" key="1">
    <source>
        <dbReference type="EMBL" id="SNS07240.1"/>
    </source>
</evidence>
<gene>
    <name evidence="1" type="ORF">SAMN06265376_106172</name>
</gene>